<dbReference type="PROSITE" id="PS50231">
    <property type="entry name" value="RICIN_B_LECTIN"/>
    <property type="match status" value="1"/>
</dbReference>
<dbReference type="Gene3D" id="2.80.10.50">
    <property type="match status" value="2"/>
</dbReference>
<feature type="region of interest" description="Disordered" evidence="3">
    <location>
        <begin position="1"/>
        <end position="22"/>
    </location>
</feature>
<feature type="region of interest" description="Disordered" evidence="3">
    <location>
        <begin position="245"/>
        <end position="314"/>
    </location>
</feature>
<dbReference type="Pfam" id="PF00652">
    <property type="entry name" value="Ricin_B_lectin"/>
    <property type="match status" value="1"/>
</dbReference>
<feature type="region of interest" description="Disordered" evidence="3">
    <location>
        <begin position="47"/>
        <end position="86"/>
    </location>
</feature>
<dbReference type="EMBL" id="CP023701">
    <property type="protein sequence ID" value="QEU78192.1"/>
    <property type="molecule type" value="Genomic_DNA"/>
</dbReference>
<feature type="compositionally biased region" description="Low complexity" evidence="3">
    <location>
        <begin position="273"/>
        <end position="283"/>
    </location>
</feature>
<feature type="domain" description="Ricin B lectin" evidence="4">
    <location>
        <begin position="1313"/>
        <end position="1438"/>
    </location>
</feature>
<dbReference type="SUPFAM" id="SSF50370">
    <property type="entry name" value="Ricin B-like lectins"/>
    <property type="match status" value="1"/>
</dbReference>
<dbReference type="SUPFAM" id="SSF49899">
    <property type="entry name" value="Concanavalin A-like lectins/glucanases"/>
    <property type="match status" value="1"/>
</dbReference>
<evidence type="ECO:0000259" key="5">
    <source>
        <dbReference type="SMART" id="SM00560"/>
    </source>
</evidence>
<sequence length="1454" mass="151451">MRPSRRSRSTSPGGLRLRRTSRSLTLPLAGAAALALGAGLLVGPPAAADDARGHGPANSAWPTPAPLPPSPESRAIDAAKTEAGNSGKSVVIDHLTTASSQTFANPGGTLTTDTTPVPQRVKAPSGTWQTLDATLRTNPDGSVTPTAVASPLSFSGGGTGPMATMTTGDGKRLALKAPFPLPKPALHGDSALYTTVLPDVDLELTATPVGGWRQVLIVRSPEAAASPAVRSLRLGIEADGLSVTADGAGNLTATDDRGRTRFSAPTPLMWDSAAPPATAAAVPSRQARSLATQSAPADGEEPVRSSTDGPGQGAVVKQIRTTVDAQAIHLVPDAALLGQGTGPWYIDPGINPTIDNANQAWAQVQEAYPDTNEFNGTQYGQDKPATGYCGYNVGNPPCEGIGRTRAYFQIGVDSRLYYSEIINATFHATVISSSSPSTPTPMGLYSTTAIGNPTKWNQQPCDKNSRMGGCTKIGHANISGTGGIAFDVKDLFKTAVRYQWPTLTVGLAPDDENNKYYRQRFNNTPHIVVEYGITPTVWWPRASPTPGFAGTGAYADCRTPGTANPWDNPGWIGANNNITLSTNTYSATGLQLWTAFQYWDDDNGGQSAYAETGWNSSHGTVSVDIGPLTDGHQYGWMARNTDGTLTSANTDMCFFRVDRTPPTAVVTSTDFPASDTIGARPKLAGQEGTFTLSGTDPTPLGGGRTSGLACARWTTDPVKAAATGWKCTDTEPGITRLTDGKGTVKITPRTWGTNFVYLQTQDNAGNMSQPAVYSYYAPSNPDAGKPVFGDVDGDHTPDILLPDSAGNLRKISAGSDPYAAPAAKAQAAPGYSADWNAVQTTHRGSPGDKLVDDLYAHQADHPKLYLYANDNRGAFDTKAPEPITKPGTCLNATFAVINCTDHGYTTDWSKVTRIAAYGSVTGDGNGPNADALPRTSLLFVENGRLWLSLAGTAGQLSKNAILLSGNDTAWGGYELITPGRAQGTDFPTLLARSKTDGSVRAFSVQGAAQAPVLTGFANPASGPVIGTVDPKVYPLAGSDGDLDGDRIPDLWALDTKQQLVAFNGTGVAPKDNVLYPTLSGIGTTPLTLGNLNTPKAQWILAGQSGGKTPDAVGAGAAKPLGTTPGTVTGVTFPEEVIGGRPARHAAFTRGSAIAMPAPVIDTRKSFTISTMAKATKAGGVVLSQDLSRNSSLLLYPDHNRNTWHFALANGDTGSWPYDDTNESNSTANLALGTWTQLTAVYDHTTGLMRLYVNGVLASTGHHDAATSPAPVGPFALGRFKSDGAYADSPFEGGISNLAVYPYAASVAAPGATGPLALTAAATHCVDNDYGRSDDGNKIQITGCNGSAAQQFQIRNDGTVQIQGKCIGAAGAGTANGTLIELRTCADVPSQKFLPRANGALFNPVSGRCLDLGGFNTTPGTQLGLYDCNPSNAQRWTIPTLGTARLPLPSPVPII</sequence>
<organism evidence="6 7">
    <name type="scientific">Streptomyces subrutilus</name>
    <dbReference type="NCBI Taxonomy" id="36818"/>
    <lineage>
        <taxon>Bacteria</taxon>
        <taxon>Bacillati</taxon>
        <taxon>Actinomycetota</taxon>
        <taxon>Actinomycetes</taxon>
        <taxon>Kitasatosporales</taxon>
        <taxon>Streptomycetaceae</taxon>
        <taxon>Streptomyces</taxon>
    </lineage>
</organism>
<dbReference type="Pfam" id="PF13385">
    <property type="entry name" value="Laminin_G_3"/>
    <property type="match status" value="1"/>
</dbReference>
<evidence type="ECO:0000256" key="1">
    <source>
        <dbReference type="ARBA" id="ARBA00022729"/>
    </source>
</evidence>
<evidence type="ECO:0000256" key="3">
    <source>
        <dbReference type="SAM" id="MobiDB-lite"/>
    </source>
</evidence>
<keyword evidence="1" id="KW-0732">Signal</keyword>
<evidence type="ECO:0000256" key="2">
    <source>
        <dbReference type="ARBA" id="ARBA00023157"/>
    </source>
</evidence>
<feature type="domain" description="LamG-like jellyroll fold" evidence="5">
    <location>
        <begin position="1164"/>
        <end position="1307"/>
    </location>
</feature>
<keyword evidence="7" id="KW-1185">Reference proteome</keyword>
<dbReference type="Gene3D" id="2.60.120.200">
    <property type="match status" value="1"/>
</dbReference>
<dbReference type="InterPro" id="IPR035992">
    <property type="entry name" value="Ricin_B-like_lectins"/>
</dbReference>
<evidence type="ECO:0000313" key="6">
    <source>
        <dbReference type="EMBL" id="QEU78192.1"/>
    </source>
</evidence>
<evidence type="ECO:0000313" key="7">
    <source>
        <dbReference type="Proteomes" id="UP000326831"/>
    </source>
</evidence>
<dbReference type="KEGG" id="ssub:CP968_07775"/>
<proteinExistence type="predicted"/>
<dbReference type="InterPro" id="IPR013320">
    <property type="entry name" value="ConA-like_dom_sf"/>
</dbReference>
<keyword evidence="2" id="KW-1015">Disulfide bond</keyword>
<dbReference type="SMART" id="SM00458">
    <property type="entry name" value="RICIN"/>
    <property type="match status" value="1"/>
</dbReference>
<name>A0A5P2UG89_9ACTN</name>
<dbReference type="SMART" id="SM00560">
    <property type="entry name" value="LamGL"/>
    <property type="match status" value="1"/>
</dbReference>
<dbReference type="Proteomes" id="UP000326831">
    <property type="component" value="Chromosome"/>
</dbReference>
<evidence type="ECO:0008006" key="8">
    <source>
        <dbReference type="Google" id="ProtNLM"/>
    </source>
</evidence>
<dbReference type="InterPro" id="IPR000772">
    <property type="entry name" value="Ricin_B_lectin"/>
</dbReference>
<protein>
    <recommendedName>
        <fullName evidence="8">Ricin B lectin domain-containing protein</fullName>
    </recommendedName>
</protein>
<dbReference type="CDD" id="cd23451">
    <property type="entry name" value="beta-trefoil_Ricin_laminarinase"/>
    <property type="match status" value="1"/>
</dbReference>
<reference evidence="6 7" key="1">
    <citation type="submission" date="2017-09" db="EMBL/GenBank/DDBJ databases">
        <authorList>
            <person name="Lee N."/>
            <person name="Cho B.-K."/>
        </authorList>
    </citation>
    <scope>NUCLEOTIDE SEQUENCE [LARGE SCALE GENOMIC DNA]</scope>
    <source>
        <strain evidence="6 7">ATCC 27467</strain>
    </source>
</reference>
<accession>A0A5P2UG89</accession>
<dbReference type="RefSeq" id="WP_150517284.1">
    <property type="nucleotide sequence ID" value="NZ_BMVX01000004.1"/>
</dbReference>
<feature type="compositionally biased region" description="Polar residues" evidence="3">
    <location>
        <begin position="100"/>
        <end position="117"/>
    </location>
</feature>
<gene>
    <name evidence="6" type="ORF">CP968_07775</name>
</gene>
<dbReference type="OrthoDB" id="4332189at2"/>
<feature type="compositionally biased region" description="Polar residues" evidence="3">
    <location>
        <begin position="286"/>
        <end position="295"/>
    </location>
</feature>
<evidence type="ECO:0000259" key="4">
    <source>
        <dbReference type="SMART" id="SM00458"/>
    </source>
</evidence>
<feature type="region of interest" description="Disordered" evidence="3">
    <location>
        <begin position="100"/>
        <end position="123"/>
    </location>
</feature>
<dbReference type="InterPro" id="IPR006558">
    <property type="entry name" value="LamG-like"/>
</dbReference>